<comment type="caution">
    <text evidence="1">The sequence shown here is derived from an EMBL/GenBank/DDBJ whole genome shotgun (WGS) entry which is preliminary data.</text>
</comment>
<gene>
    <name evidence="1" type="ORF">GIB67_024447</name>
</gene>
<accession>A0A7J7P4Q2</accession>
<reference evidence="1 2" key="1">
    <citation type="journal article" date="2020" name="IScience">
        <title>Genome Sequencing of the Endangered Kingdonia uniflora (Circaeasteraceae, Ranunculales) Reveals Potential Mechanisms of Evolutionary Specialization.</title>
        <authorList>
            <person name="Sun Y."/>
            <person name="Deng T."/>
            <person name="Zhang A."/>
            <person name="Moore M.J."/>
            <person name="Landis J.B."/>
            <person name="Lin N."/>
            <person name="Zhang H."/>
            <person name="Zhang X."/>
            <person name="Huang J."/>
            <person name="Zhang X."/>
            <person name="Sun H."/>
            <person name="Wang H."/>
        </authorList>
    </citation>
    <scope>NUCLEOTIDE SEQUENCE [LARGE SCALE GENOMIC DNA]</scope>
    <source>
        <strain evidence="1">TB1705</strain>
        <tissue evidence="1">Leaf</tissue>
    </source>
</reference>
<sequence>MTASDIFIAFGDNLLESSTSDAFDQLLLQLLLKASQDKRFVCEEADKALHTLVRYTPPLPLLQKLRVYVSHANFRVRAKSAVFISDCISKMGLEGMKEFGLGSLVQIAADSLKDRLPEARKSARCMVTSIYEAFTGDEEQKNPELSDMEIWQKICSTNLPPIQVQALVKIISS</sequence>
<dbReference type="PANTHER" id="PTHR21567:SF65">
    <property type="entry name" value="ARM REPEAT SUPERFAMILY PROTEIN"/>
    <property type="match status" value="1"/>
</dbReference>
<dbReference type="GO" id="GO:0008017">
    <property type="term" value="F:microtubule binding"/>
    <property type="evidence" value="ECO:0007669"/>
    <property type="project" value="TreeGrafter"/>
</dbReference>
<protein>
    <recommendedName>
        <fullName evidence="3">TOG domain-containing protein</fullName>
    </recommendedName>
</protein>
<dbReference type="GO" id="GO:0005881">
    <property type="term" value="C:cytoplasmic microtubule"/>
    <property type="evidence" value="ECO:0007669"/>
    <property type="project" value="TreeGrafter"/>
</dbReference>
<dbReference type="SUPFAM" id="SSF48371">
    <property type="entry name" value="ARM repeat"/>
    <property type="match status" value="1"/>
</dbReference>
<dbReference type="Gene3D" id="1.25.10.10">
    <property type="entry name" value="Leucine-rich Repeat Variant"/>
    <property type="match status" value="1"/>
</dbReference>
<evidence type="ECO:0000313" key="1">
    <source>
        <dbReference type="EMBL" id="KAF6174425.1"/>
    </source>
</evidence>
<organism evidence="1 2">
    <name type="scientific">Kingdonia uniflora</name>
    <dbReference type="NCBI Taxonomy" id="39325"/>
    <lineage>
        <taxon>Eukaryota</taxon>
        <taxon>Viridiplantae</taxon>
        <taxon>Streptophyta</taxon>
        <taxon>Embryophyta</taxon>
        <taxon>Tracheophyta</taxon>
        <taxon>Spermatophyta</taxon>
        <taxon>Magnoliopsida</taxon>
        <taxon>Ranunculales</taxon>
        <taxon>Circaeasteraceae</taxon>
        <taxon>Kingdonia</taxon>
    </lineage>
</organism>
<dbReference type="InterPro" id="IPR011989">
    <property type="entry name" value="ARM-like"/>
</dbReference>
<keyword evidence="2" id="KW-1185">Reference proteome</keyword>
<dbReference type="PANTHER" id="PTHR21567">
    <property type="entry name" value="CLASP"/>
    <property type="match status" value="1"/>
</dbReference>
<evidence type="ECO:0008006" key="3">
    <source>
        <dbReference type="Google" id="ProtNLM"/>
    </source>
</evidence>
<proteinExistence type="predicted"/>
<name>A0A7J7P4Q2_9MAGN</name>
<dbReference type="EMBL" id="JACGCM010000267">
    <property type="protein sequence ID" value="KAF6174425.1"/>
    <property type="molecule type" value="Genomic_DNA"/>
</dbReference>
<evidence type="ECO:0000313" key="2">
    <source>
        <dbReference type="Proteomes" id="UP000541444"/>
    </source>
</evidence>
<dbReference type="InterPro" id="IPR016024">
    <property type="entry name" value="ARM-type_fold"/>
</dbReference>
<dbReference type="Proteomes" id="UP000541444">
    <property type="component" value="Unassembled WGS sequence"/>
</dbReference>
<dbReference type="OrthoDB" id="63891at2759"/>
<dbReference type="GO" id="GO:0000226">
    <property type="term" value="P:microtubule cytoskeleton organization"/>
    <property type="evidence" value="ECO:0007669"/>
    <property type="project" value="TreeGrafter"/>
</dbReference>
<dbReference type="AlphaFoldDB" id="A0A7J7P4Q2"/>